<keyword evidence="2" id="KW-1133">Transmembrane helix</keyword>
<evidence type="ECO:0000313" key="4">
    <source>
        <dbReference type="EMBL" id="CZR51296.1"/>
    </source>
</evidence>
<keyword evidence="2" id="KW-0812">Transmembrane</keyword>
<proteinExistence type="predicted"/>
<evidence type="ECO:0000256" key="2">
    <source>
        <dbReference type="SAM" id="Phobius"/>
    </source>
</evidence>
<dbReference type="Proteomes" id="UP000184330">
    <property type="component" value="Unassembled WGS sequence"/>
</dbReference>
<evidence type="ECO:0000256" key="1">
    <source>
        <dbReference type="SAM" id="MobiDB-lite"/>
    </source>
</evidence>
<dbReference type="Gene3D" id="2.120.10.70">
    <property type="entry name" value="Fucose-specific lectin"/>
    <property type="match status" value="1"/>
</dbReference>
<keyword evidence="2" id="KW-0472">Membrane</keyword>
<feature type="compositionally biased region" description="Low complexity" evidence="1">
    <location>
        <begin position="98"/>
        <end position="115"/>
    </location>
</feature>
<protein>
    <recommendedName>
        <fullName evidence="3">PLL-like beta propeller domain-containing protein</fullName>
    </recommendedName>
</protein>
<dbReference type="OrthoDB" id="3550904at2759"/>
<gene>
    <name evidence="4" type="ORF">PAC_01171</name>
</gene>
<accession>A0A1L7WEV9</accession>
<organism evidence="4 5">
    <name type="scientific">Phialocephala subalpina</name>
    <dbReference type="NCBI Taxonomy" id="576137"/>
    <lineage>
        <taxon>Eukaryota</taxon>
        <taxon>Fungi</taxon>
        <taxon>Dikarya</taxon>
        <taxon>Ascomycota</taxon>
        <taxon>Pezizomycotina</taxon>
        <taxon>Leotiomycetes</taxon>
        <taxon>Helotiales</taxon>
        <taxon>Mollisiaceae</taxon>
        <taxon>Phialocephala</taxon>
        <taxon>Phialocephala fortinii species complex</taxon>
    </lineage>
</organism>
<dbReference type="EMBL" id="FJOG01000001">
    <property type="protein sequence ID" value="CZR51296.1"/>
    <property type="molecule type" value="Genomic_DNA"/>
</dbReference>
<dbReference type="SUPFAM" id="SSF89372">
    <property type="entry name" value="Fucose-specific lectin"/>
    <property type="match status" value="1"/>
</dbReference>
<dbReference type="InterPro" id="IPR058502">
    <property type="entry name" value="PLL-like_beta-prop"/>
</dbReference>
<dbReference type="Pfam" id="PF26607">
    <property type="entry name" value="DUF8189"/>
    <property type="match status" value="1"/>
</dbReference>
<evidence type="ECO:0000313" key="5">
    <source>
        <dbReference type="Proteomes" id="UP000184330"/>
    </source>
</evidence>
<sequence>MASAPEVDQNAGLRFSTLPEAVPLPSPGDLPREPHTEKEALQYQISSTDPATEQTRNRSHRWSWIVIALVVILAVTTGTAVGVVVRKEKAQSSKPIAPTTTPSPTSTTLSGPLTPTPTSVCRGTVCPSMIAVVIDTTPSAPSGSNLFFALGQDNLIWYRRGDGVTWFSDWKNLGAGGVNVNFQSQPAAVSFLSSQTNVWVVDTNDRMRSLSLKNGVWDNTWLDLGGNFTTPMTSCSYESGVLDVFGRSTDGTLQHINWNLTGFVYSNWESLSGYLSSAPTVTCAGTNRMDVVVYGGYRSPFDLWIRRWDGSQWIAWQGEGGSWKGDPFALSIGLQETHYFGIGTDQAMWHMTWTASAGYGFIESLGSSFESTPFAIAVGNARVDVLAVGTDDQLKHKARIGSTWNSNWDDLGGNFNSAPVALYTSSGLVSVFGIGHNGSLFHGTWTIGSSGTWTNGNNWTIDGGAMSTTWFREAIS</sequence>
<feature type="domain" description="PLL-like beta propeller" evidence="3">
    <location>
        <begin position="212"/>
        <end position="465"/>
    </location>
</feature>
<keyword evidence="5" id="KW-1185">Reference proteome</keyword>
<reference evidence="4 5" key="1">
    <citation type="submission" date="2016-03" db="EMBL/GenBank/DDBJ databases">
        <authorList>
            <person name="Ploux O."/>
        </authorList>
    </citation>
    <scope>NUCLEOTIDE SEQUENCE [LARGE SCALE GENOMIC DNA]</scope>
    <source>
        <strain evidence="4 5">UAMH 11012</strain>
    </source>
</reference>
<feature type="region of interest" description="Disordered" evidence="1">
    <location>
        <begin position="1"/>
        <end position="34"/>
    </location>
</feature>
<feature type="transmembrane region" description="Helical" evidence="2">
    <location>
        <begin position="62"/>
        <end position="85"/>
    </location>
</feature>
<name>A0A1L7WEV9_9HELO</name>
<feature type="region of interest" description="Disordered" evidence="1">
    <location>
        <begin position="87"/>
        <end position="115"/>
    </location>
</feature>
<evidence type="ECO:0000259" key="3">
    <source>
        <dbReference type="Pfam" id="PF26607"/>
    </source>
</evidence>
<dbReference type="AlphaFoldDB" id="A0A1L7WEV9"/>